<feature type="transmembrane region" description="Helical" evidence="1">
    <location>
        <begin position="6"/>
        <end position="27"/>
    </location>
</feature>
<gene>
    <name evidence="2" type="ORF">HGI30_15165</name>
</gene>
<dbReference type="Proteomes" id="UP000502136">
    <property type="component" value="Chromosome"/>
</dbReference>
<dbReference type="KEGG" id="palr:HGI30_15165"/>
<name>A0A6H2GZE6_9BACL</name>
<organism evidence="2 3">
    <name type="scientific">Paenibacillus albicereus</name>
    <dbReference type="NCBI Taxonomy" id="2726185"/>
    <lineage>
        <taxon>Bacteria</taxon>
        <taxon>Bacillati</taxon>
        <taxon>Bacillota</taxon>
        <taxon>Bacilli</taxon>
        <taxon>Bacillales</taxon>
        <taxon>Paenibacillaceae</taxon>
        <taxon>Paenibacillus</taxon>
    </lineage>
</organism>
<dbReference type="Pfam" id="PF09682">
    <property type="entry name" value="Phage_holin_6_1"/>
    <property type="match status" value="1"/>
</dbReference>
<keyword evidence="1" id="KW-1133">Transmembrane helix</keyword>
<dbReference type="AlphaFoldDB" id="A0A6H2GZE6"/>
<keyword evidence="3" id="KW-1185">Reference proteome</keyword>
<evidence type="ECO:0000313" key="3">
    <source>
        <dbReference type="Proteomes" id="UP000502136"/>
    </source>
</evidence>
<dbReference type="InterPro" id="IPR010026">
    <property type="entry name" value="Phage_holin_LL-H"/>
</dbReference>
<protein>
    <submittedName>
        <fullName evidence="2">Phage holin</fullName>
    </submittedName>
</protein>
<dbReference type="EMBL" id="CP051428">
    <property type="protein sequence ID" value="QJC52772.1"/>
    <property type="molecule type" value="Genomic_DNA"/>
</dbReference>
<keyword evidence="1" id="KW-0472">Membrane</keyword>
<accession>A0A6H2GZE6</accession>
<proteinExistence type="predicted"/>
<sequence length="125" mass="13609">MTIQPYIDTIVQALVGLLAAAVLAWVATVRKRLDAWLEARTTEQQRAVLHKMAAEAVSYVEATAASQGARNKLEEAMRYLQANLPVPIVASLKDKELRAAVEKALYELKAVAIGPAAAEVRRGQQ</sequence>
<keyword evidence="1" id="KW-0812">Transmembrane</keyword>
<dbReference type="NCBIfam" id="TIGR01673">
    <property type="entry name" value="holin_LLH"/>
    <property type="match status" value="1"/>
</dbReference>
<evidence type="ECO:0000256" key="1">
    <source>
        <dbReference type="SAM" id="Phobius"/>
    </source>
</evidence>
<evidence type="ECO:0000313" key="2">
    <source>
        <dbReference type="EMBL" id="QJC52772.1"/>
    </source>
</evidence>
<dbReference type="RefSeq" id="WP_168908324.1">
    <property type="nucleotide sequence ID" value="NZ_CP051428.1"/>
</dbReference>
<reference evidence="2 3" key="1">
    <citation type="submission" date="2020-04" db="EMBL/GenBank/DDBJ databases">
        <title>Novel Paenibacillus strain UniB2 isolated from commercial digestive syrup.</title>
        <authorList>
            <person name="Thorat V."/>
            <person name="Kirdat K."/>
            <person name="Tiwarekar B."/>
            <person name="Yadav A."/>
        </authorList>
    </citation>
    <scope>NUCLEOTIDE SEQUENCE [LARGE SCALE GENOMIC DNA]</scope>
    <source>
        <strain evidence="2 3">UniB2</strain>
    </source>
</reference>